<dbReference type="Gene3D" id="3.40.50.1820">
    <property type="entry name" value="alpha/beta hydrolase"/>
    <property type="match status" value="1"/>
</dbReference>
<dbReference type="InterPro" id="IPR000073">
    <property type="entry name" value="AB_hydrolase_1"/>
</dbReference>
<accession>A0A0C1UUP1</accession>
<reference evidence="2" key="1">
    <citation type="submission" date="2014-11" db="EMBL/GenBank/DDBJ databases">
        <authorList>
            <person name="Malar M.C."/>
            <person name="Sen D."/>
            <person name="Tripathy S."/>
        </authorList>
    </citation>
    <scope>NUCLEOTIDE SEQUENCE</scope>
    <source>
        <strain evidence="2">BDU141951</strain>
    </source>
</reference>
<name>A0A0C1UUP1_9CYAN</name>
<organism evidence="2">
    <name type="scientific">Lyngbya confervoides BDU141951</name>
    <dbReference type="NCBI Taxonomy" id="1574623"/>
    <lineage>
        <taxon>Bacteria</taxon>
        <taxon>Bacillati</taxon>
        <taxon>Cyanobacteriota</taxon>
        <taxon>Cyanophyceae</taxon>
        <taxon>Oscillatoriophycideae</taxon>
        <taxon>Oscillatoriales</taxon>
        <taxon>Microcoleaceae</taxon>
        <taxon>Lyngbya</taxon>
    </lineage>
</organism>
<dbReference type="GO" id="GO:0016787">
    <property type="term" value="F:hydrolase activity"/>
    <property type="evidence" value="ECO:0007669"/>
    <property type="project" value="UniProtKB-KW"/>
</dbReference>
<keyword evidence="2" id="KW-0378">Hydrolase</keyword>
<proteinExistence type="predicted"/>
<sequence length="287" mass="32375">MALTEGYKVQVGKLDWFYRDEPPTQTSSDRLPVLLLHGLVSQSYSWRDVMPKLNEQGFRAIAPDWIGHGFSCFPEKRDFAYTADAFVTELGNFLTALEIDKVHLVAQGFMGVYGVLFALRHPERVERLVIINTPLAPEVKLPGAIRRMTWPLAGEMMTQDPLLVDRTLEGGGPYQVDDSDLDVYRKPFLTTSSAGRSLLFTLRNFKLAEITQEIAAKLPDWPKMTQLIWGTADPWVPVALAEKWVDTVPTGELVKLDEMGHYAQEDWAEKVADALVLFLRRAPLDNA</sequence>
<reference evidence="2" key="3">
    <citation type="submission" date="2020-02" db="EMBL/GenBank/DDBJ databases">
        <authorList>
            <person name="Sarangi A.N."/>
            <person name="Ghosh S."/>
            <person name="Mukherjee M."/>
            <person name="Tripathy S."/>
        </authorList>
    </citation>
    <scope>NUCLEOTIDE SEQUENCE</scope>
    <source>
        <strain evidence="2">BDU141951</strain>
    </source>
</reference>
<dbReference type="PRINTS" id="PR00412">
    <property type="entry name" value="EPOXHYDRLASE"/>
</dbReference>
<dbReference type="AlphaFoldDB" id="A0A0C1UUP1"/>
<dbReference type="PANTHER" id="PTHR43194:SF2">
    <property type="entry name" value="PEROXISOMAL MEMBRANE PROTEIN LPX1"/>
    <property type="match status" value="1"/>
</dbReference>
<dbReference type="InterPro" id="IPR000639">
    <property type="entry name" value="Epox_hydrolase-like"/>
</dbReference>
<comment type="caution">
    <text evidence="2">The sequence shown here is derived from an EMBL/GenBank/DDBJ whole genome shotgun (WGS) entry which is preliminary data.</text>
</comment>
<dbReference type="PRINTS" id="PR00111">
    <property type="entry name" value="ABHYDROLASE"/>
</dbReference>
<evidence type="ECO:0000259" key="1">
    <source>
        <dbReference type="Pfam" id="PF00561"/>
    </source>
</evidence>
<evidence type="ECO:0000313" key="2">
    <source>
        <dbReference type="EMBL" id="NEV70186.1"/>
    </source>
</evidence>
<dbReference type="InterPro" id="IPR050228">
    <property type="entry name" value="Carboxylesterase_BioH"/>
</dbReference>
<dbReference type="SUPFAM" id="SSF53474">
    <property type="entry name" value="alpha/beta-Hydrolases"/>
    <property type="match status" value="1"/>
</dbReference>
<feature type="domain" description="AB hydrolase-1" evidence="1">
    <location>
        <begin position="32"/>
        <end position="266"/>
    </location>
</feature>
<reference evidence="2" key="2">
    <citation type="journal article" date="2015" name="Genome Announc.">
        <title>Draft Genome Sequence of Filamentous Marine Cyanobacterium Lyngbya confervoides Strain BDU141951.</title>
        <authorList>
            <person name="Chandrababunaidu M.M."/>
            <person name="Sen D."/>
            <person name="Tripathy S."/>
        </authorList>
    </citation>
    <scope>NUCLEOTIDE SEQUENCE</scope>
    <source>
        <strain evidence="2">BDU141951</strain>
    </source>
</reference>
<dbReference type="Pfam" id="PF00561">
    <property type="entry name" value="Abhydrolase_1"/>
    <property type="match status" value="1"/>
</dbReference>
<protein>
    <submittedName>
        <fullName evidence="2">Alpha/beta fold hydrolase</fullName>
    </submittedName>
</protein>
<dbReference type="InterPro" id="IPR029058">
    <property type="entry name" value="AB_hydrolase_fold"/>
</dbReference>
<dbReference type="PANTHER" id="PTHR43194">
    <property type="entry name" value="HYDROLASE ALPHA/BETA FOLD FAMILY"/>
    <property type="match status" value="1"/>
</dbReference>
<dbReference type="EMBL" id="JTHE02000003">
    <property type="protein sequence ID" value="NEV70186.1"/>
    <property type="molecule type" value="Genomic_DNA"/>
</dbReference>
<gene>
    <name evidence="2" type="ORF">QQ91_024155</name>
</gene>